<dbReference type="Proteomes" id="UP001144471">
    <property type="component" value="Unassembled WGS sequence"/>
</dbReference>
<dbReference type="EMBL" id="BSDY01000026">
    <property type="protein sequence ID" value="GLI57857.1"/>
    <property type="molecule type" value="Genomic_DNA"/>
</dbReference>
<feature type="signal peptide" evidence="1">
    <location>
        <begin position="1"/>
        <end position="19"/>
    </location>
</feature>
<accession>A0A9W6LPQ8</accession>
<evidence type="ECO:0000313" key="3">
    <source>
        <dbReference type="Proteomes" id="UP001144471"/>
    </source>
</evidence>
<name>A0A9W6LPQ8_9FUSO</name>
<dbReference type="AlphaFoldDB" id="A0A9W6LPQ8"/>
<dbReference type="RefSeq" id="WP_281837531.1">
    <property type="nucleotide sequence ID" value="NZ_BSDY01000026.1"/>
</dbReference>
<sequence>MKKLLLVAALLTLGSLAFAEEEIVKRDKCLPDTIVEAEIGVDACVYYPIEAWGVSMLRFGPIEAGKTKVIRPNHPDRGRIFVKGQVGTDILVKYPDHVVLENLLDKAETIKVYPIVVRGDADEKEVPDGDTVRIENNITKYTGGEMLRIGGAIKGDETKGAMPGRYYGEFVMNFQYQ</sequence>
<gene>
    <name evidence="2" type="ORF">PM10SUCC1_33710</name>
</gene>
<evidence type="ECO:0000313" key="2">
    <source>
        <dbReference type="EMBL" id="GLI57857.1"/>
    </source>
</evidence>
<comment type="caution">
    <text evidence="2">The sequence shown here is derived from an EMBL/GenBank/DDBJ whole genome shotgun (WGS) entry which is preliminary data.</text>
</comment>
<protein>
    <recommendedName>
        <fullName evidence="4">DUF3237 domain-containing protein</fullName>
    </recommendedName>
</protein>
<feature type="chain" id="PRO_5040729071" description="DUF3237 domain-containing protein" evidence="1">
    <location>
        <begin position="20"/>
        <end position="177"/>
    </location>
</feature>
<proteinExistence type="predicted"/>
<reference evidence="2" key="1">
    <citation type="submission" date="2022-12" db="EMBL/GenBank/DDBJ databases">
        <title>Reference genome sequencing for broad-spectrum identification of bacterial and archaeal isolates by mass spectrometry.</title>
        <authorList>
            <person name="Sekiguchi Y."/>
            <person name="Tourlousse D.M."/>
        </authorList>
    </citation>
    <scope>NUCLEOTIDE SEQUENCE</scope>
    <source>
        <strain evidence="2">10succ1</strain>
    </source>
</reference>
<evidence type="ECO:0000256" key="1">
    <source>
        <dbReference type="SAM" id="SignalP"/>
    </source>
</evidence>
<evidence type="ECO:0008006" key="4">
    <source>
        <dbReference type="Google" id="ProtNLM"/>
    </source>
</evidence>
<keyword evidence="1" id="KW-0732">Signal</keyword>
<keyword evidence="3" id="KW-1185">Reference proteome</keyword>
<organism evidence="2 3">
    <name type="scientific">Propionigenium maris DSM 9537</name>
    <dbReference type="NCBI Taxonomy" id="1123000"/>
    <lineage>
        <taxon>Bacteria</taxon>
        <taxon>Fusobacteriati</taxon>
        <taxon>Fusobacteriota</taxon>
        <taxon>Fusobacteriia</taxon>
        <taxon>Fusobacteriales</taxon>
        <taxon>Fusobacteriaceae</taxon>
        <taxon>Propionigenium</taxon>
    </lineage>
</organism>